<proteinExistence type="predicted"/>
<dbReference type="InterPro" id="IPR039720">
    <property type="entry name" value="TMEM94"/>
</dbReference>
<dbReference type="PANTHER" id="PTHR13219:SF6">
    <property type="entry name" value="TRANSMEMBRANE PROTEIN 94"/>
    <property type="match status" value="1"/>
</dbReference>
<reference evidence="1 2" key="1">
    <citation type="journal article" date="2024" name="BMC Genomics">
        <title>Genome assembly of redclaw crayfish (Cherax quadricarinatus) provides insights into its immune adaptation and hypoxia tolerance.</title>
        <authorList>
            <person name="Liu Z."/>
            <person name="Zheng J."/>
            <person name="Li H."/>
            <person name="Fang K."/>
            <person name="Wang S."/>
            <person name="He J."/>
            <person name="Zhou D."/>
            <person name="Weng S."/>
            <person name="Chi M."/>
            <person name="Gu Z."/>
            <person name="He J."/>
            <person name="Li F."/>
            <person name="Wang M."/>
        </authorList>
    </citation>
    <scope>NUCLEOTIDE SEQUENCE [LARGE SCALE GENOMIC DNA]</scope>
    <source>
        <strain evidence="1">ZL_2023a</strain>
    </source>
</reference>
<feature type="non-terminal residue" evidence="1">
    <location>
        <position position="1"/>
    </location>
</feature>
<protein>
    <submittedName>
        <fullName evidence="1">Uncharacterized protein</fullName>
    </submittedName>
</protein>
<gene>
    <name evidence="1" type="ORF">OTU49_007816</name>
</gene>
<dbReference type="EMBL" id="JARKIK010000062">
    <property type="protein sequence ID" value="KAK8731136.1"/>
    <property type="molecule type" value="Genomic_DNA"/>
</dbReference>
<sequence>VQMIEQLDASCIRFVHFSKENELRSRVFSEKMGLESGWNCHISLLSARARTESGNSSCTGAAASIKTSGLTLYRQSTEDITSPHLSKTRYRLDRNQWRNCPSTRLCQGRRLAHICSSLEVSRALSHSAPSAINLEVAQVKFDEEVSICSEFSQSQTSYLVAEEDHRLAGFGYNCPGGTSEECMTVAEDEHSYDHGDTTLEHNSGISGQSRSRSLSRVTVSTEHSASFNFDMSNRARLPKGIENIKPHLENVDNVPLLVSLFTDCTPPATCAMLTIMQEYTEVTMVMGSSANADNMRLFMQADASLSVDPLYPQVCMRETVFVRPLPSKGPPPTEVARSLNVLPCSLSFQH</sequence>
<name>A0AAW0WVZ9_CHEQU</name>
<accession>A0AAW0WVZ9</accession>
<dbReference type="PANTHER" id="PTHR13219">
    <property type="entry name" value="TRANSMEMBRANE PROTEIN 94"/>
    <property type="match status" value="1"/>
</dbReference>
<keyword evidence="2" id="KW-1185">Reference proteome</keyword>
<evidence type="ECO:0000313" key="1">
    <source>
        <dbReference type="EMBL" id="KAK8731136.1"/>
    </source>
</evidence>
<evidence type="ECO:0000313" key="2">
    <source>
        <dbReference type="Proteomes" id="UP001445076"/>
    </source>
</evidence>
<feature type="non-terminal residue" evidence="1">
    <location>
        <position position="350"/>
    </location>
</feature>
<dbReference type="AlphaFoldDB" id="A0AAW0WVZ9"/>
<organism evidence="1 2">
    <name type="scientific">Cherax quadricarinatus</name>
    <name type="common">Australian red claw crayfish</name>
    <dbReference type="NCBI Taxonomy" id="27406"/>
    <lineage>
        <taxon>Eukaryota</taxon>
        <taxon>Metazoa</taxon>
        <taxon>Ecdysozoa</taxon>
        <taxon>Arthropoda</taxon>
        <taxon>Crustacea</taxon>
        <taxon>Multicrustacea</taxon>
        <taxon>Malacostraca</taxon>
        <taxon>Eumalacostraca</taxon>
        <taxon>Eucarida</taxon>
        <taxon>Decapoda</taxon>
        <taxon>Pleocyemata</taxon>
        <taxon>Astacidea</taxon>
        <taxon>Parastacoidea</taxon>
        <taxon>Parastacidae</taxon>
        <taxon>Cherax</taxon>
    </lineage>
</organism>
<dbReference type="Proteomes" id="UP001445076">
    <property type="component" value="Unassembled WGS sequence"/>
</dbReference>
<comment type="caution">
    <text evidence="1">The sequence shown here is derived from an EMBL/GenBank/DDBJ whole genome shotgun (WGS) entry which is preliminary data.</text>
</comment>